<keyword evidence="8" id="KW-1185">Reference proteome</keyword>
<dbReference type="OrthoDB" id="269872at2759"/>
<evidence type="ECO:0000256" key="4">
    <source>
        <dbReference type="ARBA" id="ARBA00022691"/>
    </source>
</evidence>
<evidence type="ECO:0000259" key="6">
    <source>
        <dbReference type="Pfam" id="PF05175"/>
    </source>
</evidence>
<dbReference type="NCBIfam" id="TIGR00536">
    <property type="entry name" value="hemK_fam"/>
    <property type="match status" value="1"/>
</dbReference>
<dbReference type="PANTHER" id="PTHR18895:SF74">
    <property type="entry name" value="MTRF1L RELEASE FACTOR GLUTAMINE METHYLTRANSFERASE"/>
    <property type="match status" value="1"/>
</dbReference>
<comment type="catalytic activity">
    <reaction evidence="5">
        <text>L-glutaminyl-[peptide chain release factor] + S-adenosyl-L-methionine = N(5)-methyl-L-glutaminyl-[peptide chain release factor] + S-adenosyl-L-homocysteine + H(+)</text>
        <dbReference type="Rhea" id="RHEA:42896"/>
        <dbReference type="Rhea" id="RHEA-COMP:10271"/>
        <dbReference type="Rhea" id="RHEA-COMP:10272"/>
        <dbReference type="ChEBI" id="CHEBI:15378"/>
        <dbReference type="ChEBI" id="CHEBI:30011"/>
        <dbReference type="ChEBI" id="CHEBI:57856"/>
        <dbReference type="ChEBI" id="CHEBI:59789"/>
        <dbReference type="ChEBI" id="CHEBI:61891"/>
        <dbReference type="EC" id="2.1.1.297"/>
    </reaction>
</comment>
<dbReference type="GO" id="GO:0032259">
    <property type="term" value="P:methylation"/>
    <property type="evidence" value="ECO:0007669"/>
    <property type="project" value="UniProtKB-KW"/>
</dbReference>
<proteinExistence type="predicted"/>
<dbReference type="SUPFAM" id="SSF53335">
    <property type="entry name" value="S-adenosyl-L-methionine-dependent methyltransferases"/>
    <property type="match status" value="1"/>
</dbReference>
<dbReference type="Pfam" id="PF05175">
    <property type="entry name" value="MTS"/>
    <property type="match status" value="1"/>
</dbReference>
<evidence type="ECO:0000256" key="1">
    <source>
        <dbReference type="ARBA" id="ARBA00012771"/>
    </source>
</evidence>
<organism evidence="8 9">
    <name type="scientific">Temnothorax curvispinosus</name>
    <dbReference type="NCBI Taxonomy" id="300111"/>
    <lineage>
        <taxon>Eukaryota</taxon>
        <taxon>Metazoa</taxon>
        <taxon>Ecdysozoa</taxon>
        <taxon>Arthropoda</taxon>
        <taxon>Hexapoda</taxon>
        <taxon>Insecta</taxon>
        <taxon>Pterygota</taxon>
        <taxon>Neoptera</taxon>
        <taxon>Endopterygota</taxon>
        <taxon>Hymenoptera</taxon>
        <taxon>Apocrita</taxon>
        <taxon>Aculeata</taxon>
        <taxon>Formicoidea</taxon>
        <taxon>Formicidae</taxon>
        <taxon>Myrmicinae</taxon>
        <taxon>Temnothorax</taxon>
    </lineage>
</organism>
<dbReference type="GeneID" id="112466612"/>
<dbReference type="PROSITE" id="PS00092">
    <property type="entry name" value="N6_MTASE"/>
    <property type="match status" value="1"/>
</dbReference>
<keyword evidence="4" id="KW-0949">S-adenosyl-L-methionine</keyword>
<dbReference type="EC" id="2.1.1.297" evidence="1"/>
<dbReference type="CDD" id="cd02440">
    <property type="entry name" value="AdoMet_MTases"/>
    <property type="match status" value="1"/>
</dbReference>
<dbReference type="InterPro" id="IPR040758">
    <property type="entry name" value="PrmC_N"/>
</dbReference>
<dbReference type="GO" id="GO:0003676">
    <property type="term" value="F:nucleic acid binding"/>
    <property type="evidence" value="ECO:0007669"/>
    <property type="project" value="InterPro"/>
</dbReference>
<feature type="domain" description="Methyltransferase small" evidence="6">
    <location>
        <begin position="157"/>
        <end position="266"/>
    </location>
</feature>
<accession>A0A6J1RCR7</accession>
<feature type="domain" description="Release factor glutamine methyltransferase N-terminal" evidence="7">
    <location>
        <begin position="55"/>
        <end position="128"/>
    </location>
</feature>
<dbReference type="InterPro" id="IPR002052">
    <property type="entry name" value="DNA_methylase_N6_adenine_CS"/>
</dbReference>
<name>A0A6J1RCR7_9HYME</name>
<dbReference type="RefSeq" id="XP_024890570.1">
    <property type="nucleotide sequence ID" value="XM_025034802.1"/>
</dbReference>
<keyword evidence="2" id="KW-0489">Methyltransferase</keyword>
<dbReference type="Proteomes" id="UP000504618">
    <property type="component" value="Unplaced"/>
</dbReference>
<dbReference type="PRINTS" id="PR00507">
    <property type="entry name" value="N12N6MTFRASE"/>
</dbReference>
<dbReference type="Pfam" id="PF17827">
    <property type="entry name" value="PrmC_N"/>
    <property type="match status" value="1"/>
</dbReference>
<reference evidence="9" key="1">
    <citation type="submission" date="2025-08" db="UniProtKB">
        <authorList>
            <consortium name="RefSeq"/>
        </authorList>
    </citation>
    <scope>IDENTIFICATION</scope>
    <source>
        <tissue evidence="9">Whole body</tissue>
    </source>
</reference>
<keyword evidence="3" id="KW-0808">Transferase</keyword>
<protein>
    <recommendedName>
        <fullName evidence="1">peptide chain release factor N(5)-glutamine methyltransferase</fullName>
        <ecNumber evidence="1">2.1.1.297</ecNumber>
    </recommendedName>
</protein>
<evidence type="ECO:0000256" key="5">
    <source>
        <dbReference type="ARBA" id="ARBA00048391"/>
    </source>
</evidence>
<gene>
    <name evidence="9" type="primary">LOC112466612</name>
</gene>
<dbReference type="Gene3D" id="1.10.8.10">
    <property type="entry name" value="DNA helicase RuvA subunit, C-terminal domain"/>
    <property type="match status" value="1"/>
</dbReference>
<evidence type="ECO:0000256" key="2">
    <source>
        <dbReference type="ARBA" id="ARBA00022603"/>
    </source>
</evidence>
<dbReference type="PANTHER" id="PTHR18895">
    <property type="entry name" value="HEMK METHYLTRANSFERASE"/>
    <property type="match status" value="1"/>
</dbReference>
<dbReference type="InterPro" id="IPR007848">
    <property type="entry name" value="Small_mtfrase_dom"/>
</dbReference>
<dbReference type="Gene3D" id="3.40.50.150">
    <property type="entry name" value="Vaccinia Virus protein VP39"/>
    <property type="match status" value="1"/>
</dbReference>
<dbReference type="GO" id="GO:0005739">
    <property type="term" value="C:mitochondrion"/>
    <property type="evidence" value="ECO:0007669"/>
    <property type="project" value="TreeGrafter"/>
</dbReference>
<sequence>MWCRNVLRTRIIGNKPAILACLQCLTNNNLNSVTLKHPVRRLFVSDARECTIGDVIDQWSRRFESEGIPEPVESIEHIVAHVIGTKKIVDILNVRNDPLTASQIEKLESLCECRLSSPCRMPVQYIIGEWDFRDITVKLVPPIFIPRPETEILVDFVLKRLSSSQADSCEILEIGCGSGAISLALAHACKRIKCTAIDANPHACDLTIINRSNLDLTKQVTVIHATLKSDASIEVSSSLNGADNVDLNSKLFDFVISNPPYVPTKQIPELQPEIRIYEDLRALDGGDDGLKVIKPLLKYAAKALKPGGRLFVEVDPTHPEYIQFFTNKYPDLKLYHEHTYKDFCNNDRFVEVVKVI</sequence>
<evidence type="ECO:0000313" key="9">
    <source>
        <dbReference type="RefSeq" id="XP_024890570.1"/>
    </source>
</evidence>
<dbReference type="InterPro" id="IPR004556">
    <property type="entry name" value="HemK-like"/>
</dbReference>
<evidence type="ECO:0000313" key="8">
    <source>
        <dbReference type="Proteomes" id="UP000504618"/>
    </source>
</evidence>
<evidence type="ECO:0000259" key="7">
    <source>
        <dbReference type="Pfam" id="PF17827"/>
    </source>
</evidence>
<dbReference type="GO" id="GO:0102559">
    <property type="term" value="F:peptide chain release factor N(5)-glutamine methyltransferase activity"/>
    <property type="evidence" value="ECO:0007669"/>
    <property type="project" value="UniProtKB-EC"/>
</dbReference>
<dbReference type="InterPro" id="IPR029063">
    <property type="entry name" value="SAM-dependent_MTases_sf"/>
</dbReference>
<dbReference type="InterPro" id="IPR050320">
    <property type="entry name" value="N5-glutamine_MTase"/>
</dbReference>
<evidence type="ECO:0000256" key="3">
    <source>
        <dbReference type="ARBA" id="ARBA00022679"/>
    </source>
</evidence>
<dbReference type="AlphaFoldDB" id="A0A6J1RCR7"/>